<organism evidence="6 7">
    <name type="scientific">Cylindrobasidium torrendii FP15055 ss-10</name>
    <dbReference type="NCBI Taxonomy" id="1314674"/>
    <lineage>
        <taxon>Eukaryota</taxon>
        <taxon>Fungi</taxon>
        <taxon>Dikarya</taxon>
        <taxon>Basidiomycota</taxon>
        <taxon>Agaricomycotina</taxon>
        <taxon>Agaricomycetes</taxon>
        <taxon>Agaricomycetidae</taxon>
        <taxon>Agaricales</taxon>
        <taxon>Marasmiineae</taxon>
        <taxon>Physalacriaceae</taxon>
        <taxon>Cylindrobasidium</taxon>
    </lineage>
</organism>
<dbReference type="PANTHER" id="PTHR11903">
    <property type="entry name" value="PROSTAGLANDIN G/H SYNTHASE"/>
    <property type="match status" value="1"/>
</dbReference>
<reference evidence="6 7" key="1">
    <citation type="journal article" date="2015" name="Fungal Genet. Biol.">
        <title>Evolution of novel wood decay mechanisms in Agaricales revealed by the genome sequences of Fistulina hepatica and Cylindrobasidium torrendii.</title>
        <authorList>
            <person name="Floudas D."/>
            <person name="Held B.W."/>
            <person name="Riley R."/>
            <person name="Nagy L.G."/>
            <person name="Koehler G."/>
            <person name="Ransdell A.S."/>
            <person name="Younus H."/>
            <person name="Chow J."/>
            <person name="Chiniquy J."/>
            <person name="Lipzen A."/>
            <person name="Tritt A."/>
            <person name="Sun H."/>
            <person name="Haridas S."/>
            <person name="LaButti K."/>
            <person name="Ohm R.A."/>
            <person name="Kues U."/>
            <person name="Blanchette R.A."/>
            <person name="Grigoriev I.V."/>
            <person name="Minto R.E."/>
            <person name="Hibbett D.S."/>
        </authorList>
    </citation>
    <scope>NUCLEOTIDE SEQUENCE [LARGE SCALE GENOMIC DNA]</scope>
    <source>
        <strain evidence="6 7">FP15055 ss-10</strain>
    </source>
</reference>
<keyword evidence="1 5" id="KW-0479">Metal-binding</keyword>
<keyword evidence="3" id="KW-0560">Oxidoreductase</keyword>
<keyword evidence="2" id="KW-0223">Dioxygenase</keyword>
<name>A0A0D7B002_9AGAR</name>
<dbReference type="PROSITE" id="PS50292">
    <property type="entry name" value="PEROXIDASE_3"/>
    <property type="match status" value="1"/>
</dbReference>
<dbReference type="EMBL" id="KN880688">
    <property type="protein sequence ID" value="KIY63545.1"/>
    <property type="molecule type" value="Genomic_DNA"/>
</dbReference>
<dbReference type="Gene3D" id="1.10.640.10">
    <property type="entry name" value="Haem peroxidase domain superfamily, animal type"/>
    <property type="match status" value="1"/>
</dbReference>
<dbReference type="Pfam" id="PF03098">
    <property type="entry name" value="An_peroxidase"/>
    <property type="match status" value="1"/>
</dbReference>
<proteinExistence type="predicted"/>
<keyword evidence="6" id="KW-0575">Peroxidase</keyword>
<dbReference type="InterPro" id="IPR019791">
    <property type="entry name" value="Haem_peroxidase_animal"/>
</dbReference>
<evidence type="ECO:0000313" key="6">
    <source>
        <dbReference type="EMBL" id="KIY63545.1"/>
    </source>
</evidence>
<keyword evidence="7" id="KW-1185">Reference proteome</keyword>
<dbReference type="Proteomes" id="UP000054007">
    <property type="component" value="Unassembled WGS sequence"/>
</dbReference>
<accession>A0A0D7B002</accession>
<dbReference type="GO" id="GO:0006631">
    <property type="term" value="P:fatty acid metabolic process"/>
    <property type="evidence" value="ECO:0007669"/>
    <property type="project" value="UniProtKB-ARBA"/>
</dbReference>
<dbReference type="PANTHER" id="PTHR11903:SF37">
    <property type="entry name" value="PSI-PRODUCING OXYGENASE A"/>
    <property type="match status" value="1"/>
</dbReference>
<dbReference type="PRINTS" id="PR00457">
    <property type="entry name" value="ANPEROXIDASE"/>
</dbReference>
<keyword evidence="5" id="KW-0349">Heme</keyword>
<dbReference type="SUPFAM" id="SSF48113">
    <property type="entry name" value="Heme-dependent peroxidases"/>
    <property type="match status" value="1"/>
</dbReference>
<sequence>MWPEALDAYLNLKPIKELKNDAEIATQDEEIFARSRLVNCGLFMQMILGDYVGAILGMVRDGYNWRLNPLKEFRRANHEPSPRGSGNVVSIEFNLLYRWHATLSKADTKWTEAAFKKLFNGEVDVTEEQFHVGVRNAIRVPEDPREWTFSGLTRDKTTNRFSDADLAAILKDSTKERAAAYGAKGIPSVMKIIEVLGIEQGRSWGACSLNEFRKFIGLKPYKSFSEWNNDPEISKTAAMLYKDIDNLELHVGMQAEQSKDPGPGAGLCPGYTISRAILADAVALTKGDPYLTVHFTPFDFTTFGYNDCQYDPLDGTYGGGFLTKLLFRHLPEQYPSRSAYAHFPFLDPLYIKTLNSTTSSPVTTRIPTEKYSFDYPKETKVVSVASWSEATSVLHPNFHEVTAKGAFRSFASARLRTIMQETGGKTPDTLPVRKLLLKNKAIYAQWFATETKKLIGAASIAYPGKSVHILDIARDVLNVLPIKFIVTQLAGLPFDSAQDLETYYHKFEDVCRYVHVNIEQEHDWHLRESSMATFKEFGDEVASNLGRIGSWLGGVDSLRLRGGDVLKDLARFVQGPPDFIKDLHDATQNGKPSDAAAALFAEVVPNAVQFSQALVHTLESYLAAPTPAGVPISVDAALAKDPLLWGTYAAATSTSTLPDGRKVTPDDKVWVSIKNAVDTAEVSKPDAGWMGVSRQGLLEPSFFSAVASGVLLEVLKLPQLAQDGRVHKFVETRNGSPVQLYVGAKGSVTPFPFSMKVKYTSSSK</sequence>
<evidence type="ECO:0000256" key="3">
    <source>
        <dbReference type="ARBA" id="ARBA00023002"/>
    </source>
</evidence>
<evidence type="ECO:0000313" key="7">
    <source>
        <dbReference type="Proteomes" id="UP000054007"/>
    </source>
</evidence>
<gene>
    <name evidence="6" type="ORF">CYLTODRAFT_426005</name>
</gene>
<dbReference type="InterPro" id="IPR050783">
    <property type="entry name" value="Oxylipin_biosynth_metab"/>
</dbReference>
<evidence type="ECO:0000256" key="4">
    <source>
        <dbReference type="ARBA" id="ARBA00023004"/>
    </source>
</evidence>
<dbReference type="GO" id="GO:0051213">
    <property type="term" value="F:dioxygenase activity"/>
    <property type="evidence" value="ECO:0007669"/>
    <property type="project" value="UniProtKB-KW"/>
</dbReference>
<dbReference type="GO" id="GO:0020037">
    <property type="term" value="F:heme binding"/>
    <property type="evidence" value="ECO:0007669"/>
    <property type="project" value="InterPro"/>
</dbReference>
<feature type="binding site" description="axial binding residue" evidence="5">
    <location>
        <position position="100"/>
    </location>
    <ligand>
        <name>heme b</name>
        <dbReference type="ChEBI" id="CHEBI:60344"/>
    </ligand>
    <ligandPart>
        <name>Fe</name>
        <dbReference type="ChEBI" id="CHEBI:18248"/>
    </ligandPart>
</feature>
<evidence type="ECO:0000256" key="1">
    <source>
        <dbReference type="ARBA" id="ARBA00022723"/>
    </source>
</evidence>
<dbReference type="AlphaFoldDB" id="A0A0D7B002"/>
<dbReference type="GO" id="GO:0046872">
    <property type="term" value="F:metal ion binding"/>
    <property type="evidence" value="ECO:0007669"/>
    <property type="project" value="UniProtKB-KW"/>
</dbReference>
<protein>
    <submittedName>
        <fullName evidence="6">Heme peroxidase</fullName>
    </submittedName>
</protein>
<keyword evidence="4 5" id="KW-0408">Iron</keyword>
<evidence type="ECO:0000256" key="5">
    <source>
        <dbReference type="PIRSR" id="PIRSR619791-2"/>
    </source>
</evidence>
<dbReference type="OrthoDB" id="823504at2759"/>
<evidence type="ECO:0000256" key="2">
    <source>
        <dbReference type="ARBA" id="ARBA00022964"/>
    </source>
</evidence>
<dbReference type="InterPro" id="IPR010255">
    <property type="entry name" value="Haem_peroxidase_sf"/>
</dbReference>
<dbReference type="InterPro" id="IPR037120">
    <property type="entry name" value="Haem_peroxidase_sf_animal"/>
</dbReference>
<dbReference type="STRING" id="1314674.A0A0D7B002"/>
<dbReference type="GO" id="GO:0006979">
    <property type="term" value="P:response to oxidative stress"/>
    <property type="evidence" value="ECO:0007669"/>
    <property type="project" value="InterPro"/>
</dbReference>
<dbReference type="GO" id="GO:0004601">
    <property type="term" value="F:peroxidase activity"/>
    <property type="evidence" value="ECO:0007669"/>
    <property type="project" value="UniProtKB-KW"/>
</dbReference>